<accession>A0A8B6CLJ9</accession>
<keyword evidence="2" id="KW-0732">Signal</keyword>
<feature type="signal peptide" evidence="2">
    <location>
        <begin position="1"/>
        <end position="22"/>
    </location>
</feature>
<gene>
    <name evidence="3" type="ORF">MGAL_10B021408</name>
</gene>
<dbReference type="EMBL" id="UYJE01001913">
    <property type="protein sequence ID" value="VDI06351.1"/>
    <property type="molecule type" value="Genomic_DNA"/>
</dbReference>
<keyword evidence="4" id="KW-1185">Reference proteome</keyword>
<feature type="coiled-coil region" evidence="1">
    <location>
        <begin position="325"/>
        <end position="355"/>
    </location>
</feature>
<dbReference type="OrthoDB" id="6093945at2759"/>
<evidence type="ECO:0000256" key="1">
    <source>
        <dbReference type="SAM" id="Coils"/>
    </source>
</evidence>
<evidence type="ECO:0000313" key="4">
    <source>
        <dbReference type="Proteomes" id="UP000596742"/>
    </source>
</evidence>
<evidence type="ECO:0000313" key="3">
    <source>
        <dbReference type="EMBL" id="VDI06351.1"/>
    </source>
</evidence>
<organism evidence="3 4">
    <name type="scientific">Mytilus galloprovincialis</name>
    <name type="common">Mediterranean mussel</name>
    <dbReference type="NCBI Taxonomy" id="29158"/>
    <lineage>
        <taxon>Eukaryota</taxon>
        <taxon>Metazoa</taxon>
        <taxon>Spiralia</taxon>
        <taxon>Lophotrochozoa</taxon>
        <taxon>Mollusca</taxon>
        <taxon>Bivalvia</taxon>
        <taxon>Autobranchia</taxon>
        <taxon>Pteriomorphia</taxon>
        <taxon>Mytilida</taxon>
        <taxon>Mytiloidea</taxon>
        <taxon>Mytilidae</taxon>
        <taxon>Mytilinae</taxon>
        <taxon>Mytilus</taxon>
    </lineage>
</organism>
<feature type="chain" id="PRO_5032587885" evidence="2">
    <location>
        <begin position="23"/>
        <end position="427"/>
    </location>
</feature>
<dbReference type="Proteomes" id="UP000596742">
    <property type="component" value="Unassembled WGS sequence"/>
</dbReference>
<proteinExistence type="predicted"/>
<keyword evidence="1" id="KW-0175">Coiled coil</keyword>
<name>A0A8B6CLJ9_MYTGA</name>
<protein>
    <submittedName>
        <fullName evidence="3">Uncharacterized protein</fullName>
    </submittedName>
</protein>
<dbReference type="Gene3D" id="1.10.287.1490">
    <property type="match status" value="1"/>
</dbReference>
<evidence type="ECO:0000256" key="2">
    <source>
        <dbReference type="SAM" id="SignalP"/>
    </source>
</evidence>
<feature type="coiled-coil region" evidence="1">
    <location>
        <begin position="137"/>
        <end position="164"/>
    </location>
</feature>
<sequence length="427" mass="47698">MSFIRFITIAILWNCILRTNSANVCNFDFSIPNVGPSCEMKGGLPSDLIDKYHELFGGVEGLKLIVDDRKGLSKITQDQISKIQRDQQIYAQNINQIANEIQTVKHQLGIYPVAPEPIENEDDVRDSKISKRAVDPYKALRAALQDAELKLANMTNNMNANARQQSIIFSTVEQRVQQQDLRLMTIIQKISDLEKLAAALPGSQQSQAGGISSPSFKTVMNIATISAKIQATTEIIQARVMDLNERLQQFKKPLQERSNNYQVLDSNLKRLQSGVTKLTSDSASLQLTYNKFKSDVTKDLAPILQNINSDKQKYQKIDSDFNARLTKIQKEEADIQNRKQTLQQASAQITQLKIQLPSLDHDLQNITSSLNTIKQNPLVLLGHLKTNETLVTKKLDKDTAQASRMLASIGGMIQRVNGTLNNVPQAG</sequence>
<comment type="caution">
    <text evidence="3">The sequence shown here is derived from an EMBL/GenBank/DDBJ whole genome shotgun (WGS) entry which is preliminary data.</text>
</comment>
<reference evidence="3" key="1">
    <citation type="submission" date="2018-11" db="EMBL/GenBank/DDBJ databases">
        <authorList>
            <person name="Alioto T."/>
            <person name="Alioto T."/>
        </authorList>
    </citation>
    <scope>NUCLEOTIDE SEQUENCE</scope>
</reference>
<dbReference type="AlphaFoldDB" id="A0A8B6CLJ9"/>